<name>A0A0K0G5A2_STRVS</name>
<proteinExistence type="predicted"/>
<dbReference type="Proteomes" id="UP000035680">
    <property type="component" value="Unassembled WGS sequence"/>
</dbReference>
<organism evidence="1 2">
    <name type="scientific">Strongyloides venezuelensis</name>
    <name type="common">Threadworm</name>
    <dbReference type="NCBI Taxonomy" id="75913"/>
    <lineage>
        <taxon>Eukaryota</taxon>
        <taxon>Metazoa</taxon>
        <taxon>Ecdysozoa</taxon>
        <taxon>Nematoda</taxon>
        <taxon>Chromadorea</taxon>
        <taxon>Rhabditida</taxon>
        <taxon>Tylenchina</taxon>
        <taxon>Panagrolaimomorpha</taxon>
        <taxon>Strongyloidoidea</taxon>
        <taxon>Strongyloididae</taxon>
        <taxon>Strongyloides</taxon>
    </lineage>
</organism>
<dbReference type="WBParaSite" id="SVE_1991800.1">
    <property type="protein sequence ID" value="SVE_1991800.1"/>
    <property type="gene ID" value="SVE_1991800"/>
</dbReference>
<protein>
    <submittedName>
        <fullName evidence="2">Uncharacterized protein</fullName>
    </submittedName>
</protein>
<evidence type="ECO:0000313" key="2">
    <source>
        <dbReference type="WBParaSite" id="SVE_1991800.1"/>
    </source>
</evidence>
<dbReference type="AlphaFoldDB" id="A0A0K0G5A2"/>
<reference evidence="2" key="2">
    <citation type="submission" date="2015-08" db="UniProtKB">
        <authorList>
            <consortium name="WormBaseParasite"/>
        </authorList>
    </citation>
    <scope>IDENTIFICATION</scope>
</reference>
<sequence>MILCQFPANDVEANNVRKTGYIEIRNCPEEICVLKTIVYAILNVGVVKNKVIKIYGWLLIRELKLA</sequence>
<evidence type="ECO:0000313" key="1">
    <source>
        <dbReference type="Proteomes" id="UP000035680"/>
    </source>
</evidence>
<reference evidence="1" key="1">
    <citation type="submission" date="2014-07" db="EMBL/GenBank/DDBJ databases">
        <authorList>
            <person name="Martin A.A"/>
            <person name="De Silva N."/>
        </authorList>
    </citation>
    <scope>NUCLEOTIDE SEQUENCE</scope>
</reference>
<accession>A0A0K0G5A2</accession>
<keyword evidence="1" id="KW-1185">Reference proteome</keyword>